<evidence type="ECO:0000313" key="2">
    <source>
        <dbReference type="EMBL" id="KTD81952.1"/>
    </source>
</evidence>
<name>A0A0W1AL34_9GAMM</name>
<dbReference type="Proteomes" id="UP000054662">
    <property type="component" value="Unassembled WGS sequence"/>
</dbReference>
<keyword evidence="1" id="KW-0732">Signal</keyword>
<dbReference type="OrthoDB" id="5646369at2"/>
<keyword evidence="3" id="KW-1185">Reference proteome</keyword>
<dbReference type="RefSeq" id="WP_058492024.1">
    <property type="nucleotide sequence ID" value="NZ_CBCRUR010000002.1"/>
</dbReference>
<feature type="signal peptide" evidence="1">
    <location>
        <begin position="1"/>
        <end position="19"/>
    </location>
</feature>
<sequence length="213" mass="24216">MNAVIACLLALLVVKTGHADSTKPSLPDNVVKVTGENNAKCAVFLTYKGELYCSFVAPNDEETDPQIVSYEQQNIHFDDRLWKPVWGQKTNAVWTVEYIPVGDNIDHWKELVTSQFLPGLDGVTLKQFKQKFIADLQKTGVTYSIDSIDQKPDQLIFEFKVTVPVNLQQDEIQKITRGKKGIYVLHYAIKKANMNDTNRLKWIKNLQSSTIKE</sequence>
<dbReference type="AlphaFoldDB" id="A0A0W1AL34"/>
<evidence type="ECO:0000256" key="1">
    <source>
        <dbReference type="SAM" id="SignalP"/>
    </source>
</evidence>
<accession>A0A0W1AL34</accession>
<organism evidence="2 3">
    <name type="scientific">Legionella worsleiensis</name>
    <dbReference type="NCBI Taxonomy" id="45076"/>
    <lineage>
        <taxon>Bacteria</taxon>
        <taxon>Pseudomonadati</taxon>
        <taxon>Pseudomonadota</taxon>
        <taxon>Gammaproteobacteria</taxon>
        <taxon>Legionellales</taxon>
        <taxon>Legionellaceae</taxon>
        <taxon>Legionella</taxon>
    </lineage>
</organism>
<evidence type="ECO:0008006" key="4">
    <source>
        <dbReference type="Google" id="ProtNLM"/>
    </source>
</evidence>
<feature type="chain" id="PRO_5006919891" description="Secreted protein" evidence="1">
    <location>
        <begin position="20"/>
        <end position="213"/>
    </location>
</feature>
<protein>
    <recommendedName>
        <fullName evidence="4">Secreted protein</fullName>
    </recommendedName>
</protein>
<dbReference type="STRING" id="45076.Lwor_0255"/>
<dbReference type="PATRIC" id="fig|45076.6.peg.280"/>
<evidence type="ECO:0000313" key="3">
    <source>
        <dbReference type="Proteomes" id="UP000054662"/>
    </source>
</evidence>
<dbReference type="EMBL" id="LNZC01000002">
    <property type="protein sequence ID" value="KTD81952.1"/>
    <property type="molecule type" value="Genomic_DNA"/>
</dbReference>
<proteinExistence type="predicted"/>
<reference evidence="2 3" key="1">
    <citation type="submission" date="2015-11" db="EMBL/GenBank/DDBJ databases">
        <title>Genomic analysis of 38 Legionella species identifies large and diverse effector repertoires.</title>
        <authorList>
            <person name="Burstein D."/>
            <person name="Amaro F."/>
            <person name="Zusman T."/>
            <person name="Lifshitz Z."/>
            <person name="Cohen O."/>
            <person name="Gilbert J.A."/>
            <person name="Pupko T."/>
            <person name="Shuman H.A."/>
            <person name="Segal G."/>
        </authorList>
    </citation>
    <scope>NUCLEOTIDE SEQUENCE [LARGE SCALE GENOMIC DNA]</scope>
    <source>
        <strain evidence="2 3">ATCC 49508</strain>
    </source>
</reference>
<comment type="caution">
    <text evidence="2">The sequence shown here is derived from an EMBL/GenBank/DDBJ whole genome shotgun (WGS) entry which is preliminary data.</text>
</comment>
<gene>
    <name evidence="2" type="ORF">Lwor_0255</name>
</gene>